<feature type="region of interest" description="Disordered" evidence="1">
    <location>
        <begin position="1"/>
        <end position="20"/>
    </location>
</feature>
<organism evidence="2 3">
    <name type="scientific">Lactuca virosa</name>
    <dbReference type="NCBI Taxonomy" id="75947"/>
    <lineage>
        <taxon>Eukaryota</taxon>
        <taxon>Viridiplantae</taxon>
        <taxon>Streptophyta</taxon>
        <taxon>Embryophyta</taxon>
        <taxon>Tracheophyta</taxon>
        <taxon>Spermatophyta</taxon>
        <taxon>Magnoliopsida</taxon>
        <taxon>eudicotyledons</taxon>
        <taxon>Gunneridae</taxon>
        <taxon>Pentapetalae</taxon>
        <taxon>asterids</taxon>
        <taxon>campanulids</taxon>
        <taxon>Asterales</taxon>
        <taxon>Asteraceae</taxon>
        <taxon>Cichorioideae</taxon>
        <taxon>Cichorieae</taxon>
        <taxon>Lactucinae</taxon>
        <taxon>Lactuca</taxon>
    </lineage>
</organism>
<protein>
    <submittedName>
        <fullName evidence="2">Uncharacterized protein</fullName>
    </submittedName>
</protein>
<gene>
    <name evidence="2" type="ORF">LVIROSA_LOCUS4667</name>
</gene>
<comment type="caution">
    <text evidence="2">The sequence shown here is derived from an EMBL/GenBank/DDBJ whole genome shotgun (WGS) entry which is preliminary data.</text>
</comment>
<dbReference type="Proteomes" id="UP001157418">
    <property type="component" value="Unassembled WGS sequence"/>
</dbReference>
<sequence length="73" mass="8345">MNNTRVGRSQRTNLSSSSPHDLSIYCYNIPLKNTNQEFYDFTEKENVKDESDGIIQTIIGVTEKPYPLSVSFL</sequence>
<dbReference type="AlphaFoldDB" id="A0AAU9LRA5"/>
<keyword evidence="3" id="KW-1185">Reference proteome</keyword>
<proteinExistence type="predicted"/>
<evidence type="ECO:0000313" key="2">
    <source>
        <dbReference type="EMBL" id="CAH1416937.1"/>
    </source>
</evidence>
<reference evidence="2 3" key="1">
    <citation type="submission" date="2022-01" db="EMBL/GenBank/DDBJ databases">
        <authorList>
            <person name="Xiong W."/>
            <person name="Schranz E."/>
        </authorList>
    </citation>
    <scope>NUCLEOTIDE SEQUENCE [LARGE SCALE GENOMIC DNA]</scope>
</reference>
<evidence type="ECO:0000256" key="1">
    <source>
        <dbReference type="SAM" id="MobiDB-lite"/>
    </source>
</evidence>
<dbReference type="EMBL" id="CAKMRJ010000002">
    <property type="protein sequence ID" value="CAH1416937.1"/>
    <property type="molecule type" value="Genomic_DNA"/>
</dbReference>
<name>A0AAU9LRA5_9ASTR</name>
<accession>A0AAU9LRA5</accession>
<evidence type="ECO:0000313" key="3">
    <source>
        <dbReference type="Proteomes" id="UP001157418"/>
    </source>
</evidence>